<dbReference type="Proteomes" id="UP000326678">
    <property type="component" value="Chromosome Gxm2"/>
</dbReference>
<organism evidence="1 2">
    <name type="scientific">Nostoc sphaeroides CCNUC1</name>
    <dbReference type="NCBI Taxonomy" id="2653204"/>
    <lineage>
        <taxon>Bacteria</taxon>
        <taxon>Bacillati</taxon>
        <taxon>Cyanobacteriota</taxon>
        <taxon>Cyanophyceae</taxon>
        <taxon>Nostocales</taxon>
        <taxon>Nostocaceae</taxon>
        <taxon>Nostoc</taxon>
    </lineage>
</organism>
<dbReference type="EMBL" id="CP045227">
    <property type="protein sequence ID" value="QFS51391.1"/>
    <property type="molecule type" value="Genomic_DNA"/>
</dbReference>
<dbReference type="KEGG" id="nsh:GXM_08885"/>
<sequence>MWDSEYTVGLQHLKSYNYLPAECEQMREICDACGGLRLRINQVYSSGLEESVQKFLESLGKLNRGYLTALEEKVLSLLESEITHKESWG</sequence>
<accession>A0A5P8WFP9</accession>
<gene>
    <name evidence="1" type="ORF">GXM_08885</name>
</gene>
<evidence type="ECO:0000313" key="2">
    <source>
        <dbReference type="Proteomes" id="UP000326678"/>
    </source>
</evidence>
<evidence type="ECO:0000313" key="1">
    <source>
        <dbReference type="EMBL" id="QFS51391.1"/>
    </source>
</evidence>
<proteinExistence type="predicted"/>
<reference evidence="1 2" key="1">
    <citation type="submission" date="2019-10" db="EMBL/GenBank/DDBJ databases">
        <title>Genomic and transcriptomic insights into the perfect genentic adaptation of a filamentous nitrogen-fixing cyanobacterium to rice fields.</title>
        <authorList>
            <person name="Chen Z."/>
        </authorList>
    </citation>
    <scope>NUCLEOTIDE SEQUENCE [LARGE SCALE GENOMIC DNA]</scope>
    <source>
        <strain evidence="1">CCNUC1</strain>
    </source>
</reference>
<dbReference type="AlphaFoldDB" id="A0A5P8WFP9"/>
<protein>
    <submittedName>
        <fullName evidence="1">Uncharacterized protein</fullName>
    </submittedName>
</protein>
<name>A0A5P8WFP9_9NOSO</name>
<keyword evidence="2" id="KW-1185">Reference proteome</keyword>